<dbReference type="Proteomes" id="UP001168821">
    <property type="component" value="Unassembled WGS sequence"/>
</dbReference>
<keyword evidence="3" id="KW-1185">Reference proteome</keyword>
<accession>A0AA38I8F4</accession>
<name>A0AA38I8F4_9CUCU</name>
<sequence>MTCEGRRGPGAAAAGHNEPGGAASITRREIKNAMIHGTRIRPVNGSGGRRGRRRRPGRGGLSKWLFVNNGGASGRRWPFWPGRDAFPGNIRTIVSLGLFCQFRLVDVILSFRHFGMIID</sequence>
<feature type="region of interest" description="Disordered" evidence="1">
    <location>
        <begin position="1"/>
        <end position="25"/>
    </location>
</feature>
<dbReference type="AlphaFoldDB" id="A0AA38I8F4"/>
<evidence type="ECO:0000313" key="2">
    <source>
        <dbReference type="EMBL" id="KAJ3651167.1"/>
    </source>
</evidence>
<comment type="caution">
    <text evidence="2">The sequence shown here is derived from an EMBL/GenBank/DDBJ whole genome shotgun (WGS) entry which is preliminary data.</text>
</comment>
<organism evidence="2 3">
    <name type="scientific">Zophobas morio</name>
    <dbReference type="NCBI Taxonomy" id="2755281"/>
    <lineage>
        <taxon>Eukaryota</taxon>
        <taxon>Metazoa</taxon>
        <taxon>Ecdysozoa</taxon>
        <taxon>Arthropoda</taxon>
        <taxon>Hexapoda</taxon>
        <taxon>Insecta</taxon>
        <taxon>Pterygota</taxon>
        <taxon>Neoptera</taxon>
        <taxon>Endopterygota</taxon>
        <taxon>Coleoptera</taxon>
        <taxon>Polyphaga</taxon>
        <taxon>Cucujiformia</taxon>
        <taxon>Tenebrionidae</taxon>
        <taxon>Zophobas</taxon>
    </lineage>
</organism>
<evidence type="ECO:0000256" key="1">
    <source>
        <dbReference type="SAM" id="MobiDB-lite"/>
    </source>
</evidence>
<protein>
    <submittedName>
        <fullName evidence="2">Uncharacterized protein</fullName>
    </submittedName>
</protein>
<feature type="region of interest" description="Disordered" evidence="1">
    <location>
        <begin position="39"/>
        <end position="59"/>
    </location>
</feature>
<dbReference type="EMBL" id="JALNTZ010000005">
    <property type="protein sequence ID" value="KAJ3651167.1"/>
    <property type="molecule type" value="Genomic_DNA"/>
</dbReference>
<reference evidence="2" key="1">
    <citation type="journal article" date="2023" name="G3 (Bethesda)">
        <title>Whole genome assemblies of Zophobas morio and Tenebrio molitor.</title>
        <authorList>
            <person name="Kaur S."/>
            <person name="Stinson S.A."/>
            <person name="diCenzo G.C."/>
        </authorList>
    </citation>
    <scope>NUCLEOTIDE SEQUENCE</scope>
    <source>
        <strain evidence="2">QUZm001</strain>
    </source>
</reference>
<evidence type="ECO:0000313" key="3">
    <source>
        <dbReference type="Proteomes" id="UP001168821"/>
    </source>
</evidence>
<proteinExistence type="predicted"/>
<gene>
    <name evidence="2" type="ORF">Zmor_017223</name>
</gene>